<evidence type="ECO:0008006" key="4">
    <source>
        <dbReference type="Google" id="ProtNLM"/>
    </source>
</evidence>
<accession>A0ABX1W0K7</accession>
<sequence length="90" mass="10600">MEFEYLESQSTNHTTFMYDTIYFQQPGENDFTEGDWEDEEDEDFDDLADDLDDQHAIQVSDDINEPDAEAEYDITNPDPDDDHLPEEELQ</sequence>
<reference evidence="2 3" key="1">
    <citation type="submission" date="2020-05" db="EMBL/GenBank/DDBJ databases">
        <authorList>
            <person name="Khan S.A."/>
            <person name="Jeon C.O."/>
            <person name="Chun B.H."/>
        </authorList>
    </citation>
    <scope>NUCLEOTIDE SEQUENCE [LARGE SCALE GENOMIC DNA]</scope>
    <source>
        <strain evidence="2 3">S1162</strain>
    </source>
</reference>
<evidence type="ECO:0000313" key="3">
    <source>
        <dbReference type="Proteomes" id="UP000566071"/>
    </source>
</evidence>
<keyword evidence="3" id="KW-1185">Reference proteome</keyword>
<comment type="caution">
    <text evidence="2">The sequence shown here is derived from an EMBL/GenBank/DDBJ whole genome shotgun (WGS) entry which is preliminary data.</text>
</comment>
<dbReference type="Proteomes" id="UP000566071">
    <property type="component" value="Unassembled WGS sequence"/>
</dbReference>
<evidence type="ECO:0000313" key="2">
    <source>
        <dbReference type="EMBL" id="NNU33752.1"/>
    </source>
</evidence>
<feature type="region of interest" description="Disordered" evidence="1">
    <location>
        <begin position="57"/>
        <end position="90"/>
    </location>
</feature>
<name>A0ABX1W0K7_9SPHI</name>
<protein>
    <recommendedName>
        <fullName evidence="4">DNA primase</fullName>
    </recommendedName>
</protein>
<organism evidence="2 3">
    <name type="scientific">Mucilaginibacter humi</name>
    <dbReference type="NCBI Taxonomy" id="2732510"/>
    <lineage>
        <taxon>Bacteria</taxon>
        <taxon>Pseudomonadati</taxon>
        <taxon>Bacteroidota</taxon>
        <taxon>Sphingobacteriia</taxon>
        <taxon>Sphingobacteriales</taxon>
        <taxon>Sphingobacteriaceae</taxon>
        <taxon>Mucilaginibacter</taxon>
    </lineage>
</organism>
<evidence type="ECO:0000256" key="1">
    <source>
        <dbReference type="SAM" id="MobiDB-lite"/>
    </source>
</evidence>
<feature type="compositionally biased region" description="Acidic residues" evidence="1">
    <location>
        <begin position="62"/>
        <end position="90"/>
    </location>
</feature>
<gene>
    <name evidence="2" type="ORF">HK413_05635</name>
</gene>
<proteinExistence type="predicted"/>
<dbReference type="RefSeq" id="WP_175269440.1">
    <property type="nucleotide sequence ID" value="NZ_JABFCR010000019.1"/>
</dbReference>
<dbReference type="EMBL" id="JABFCR010000019">
    <property type="protein sequence ID" value="NNU33752.1"/>
    <property type="molecule type" value="Genomic_DNA"/>
</dbReference>